<name>G0QK56_ICHMU</name>
<evidence type="ECO:0000256" key="1">
    <source>
        <dbReference type="SAM" id="Coils"/>
    </source>
</evidence>
<dbReference type="Proteomes" id="UP000008983">
    <property type="component" value="Unassembled WGS sequence"/>
</dbReference>
<dbReference type="InParanoid" id="G0QK56"/>
<accession>G0QK56</accession>
<gene>
    <name evidence="2" type="ORF">IMG5_013190</name>
</gene>
<keyword evidence="1" id="KW-0175">Coiled coil</keyword>
<organism evidence="2 3">
    <name type="scientific">Ichthyophthirius multifiliis</name>
    <name type="common">White spot disease agent</name>
    <name type="synonym">Ich</name>
    <dbReference type="NCBI Taxonomy" id="5932"/>
    <lineage>
        <taxon>Eukaryota</taxon>
        <taxon>Sar</taxon>
        <taxon>Alveolata</taxon>
        <taxon>Ciliophora</taxon>
        <taxon>Intramacronucleata</taxon>
        <taxon>Oligohymenophorea</taxon>
        <taxon>Hymenostomatida</taxon>
        <taxon>Ophryoglenina</taxon>
        <taxon>Ichthyophthirius</taxon>
    </lineage>
</organism>
<proteinExistence type="predicted"/>
<dbReference type="RefSeq" id="XP_004039705.1">
    <property type="nucleotide sequence ID" value="XM_004039657.1"/>
</dbReference>
<reference evidence="2 3" key="1">
    <citation type="submission" date="2011-07" db="EMBL/GenBank/DDBJ databases">
        <authorList>
            <person name="Coyne R."/>
            <person name="Brami D."/>
            <person name="Johnson J."/>
            <person name="Hostetler J."/>
            <person name="Hannick L."/>
            <person name="Clark T."/>
            <person name="Cassidy-Hanley D."/>
            <person name="Inman J."/>
        </authorList>
    </citation>
    <scope>NUCLEOTIDE SEQUENCE [LARGE SCALE GENOMIC DNA]</scope>
    <source>
        <strain evidence="2 3">G5</strain>
    </source>
</reference>
<feature type="coiled-coil region" evidence="1">
    <location>
        <begin position="22"/>
        <end position="49"/>
    </location>
</feature>
<sequence>MPKEIYYDIKLYEQYIDRKQENNNLKKVYEDYNIDNDEKQKKLERILKSELYDYQLTKAALNQIIEDKDMVEGIKETQNKAAIMQQTYKMGDTQKALEMQKELLPQKKQGQQD</sequence>
<keyword evidence="3" id="KW-1185">Reference proteome</keyword>
<evidence type="ECO:0000313" key="3">
    <source>
        <dbReference type="Proteomes" id="UP000008983"/>
    </source>
</evidence>
<dbReference type="EMBL" id="GL983130">
    <property type="protein sequence ID" value="EGR34401.1"/>
    <property type="molecule type" value="Genomic_DNA"/>
</dbReference>
<dbReference type="GeneID" id="14910594"/>
<dbReference type="AlphaFoldDB" id="G0QK56"/>
<protein>
    <submittedName>
        <fullName evidence="2">Uncharacterized protein</fullName>
    </submittedName>
</protein>
<evidence type="ECO:0000313" key="2">
    <source>
        <dbReference type="EMBL" id="EGR34401.1"/>
    </source>
</evidence>